<dbReference type="PROSITE" id="PS51191">
    <property type="entry name" value="FEMABX"/>
    <property type="match status" value="1"/>
</dbReference>
<keyword evidence="2" id="KW-0808">Transferase</keyword>
<dbReference type="GO" id="GO:0016746">
    <property type="term" value="F:acyltransferase activity"/>
    <property type="evidence" value="ECO:0007669"/>
    <property type="project" value="UniProtKB-KW"/>
</dbReference>
<keyword evidence="4" id="KW-0573">Peptidoglycan synthesis</keyword>
<evidence type="ECO:0000259" key="7">
    <source>
        <dbReference type="Pfam" id="PF13480"/>
    </source>
</evidence>
<evidence type="ECO:0000313" key="9">
    <source>
        <dbReference type="Proteomes" id="UP001596547"/>
    </source>
</evidence>
<keyword evidence="5" id="KW-0012">Acyltransferase</keyword>
<accession>A0ABD6ACZ9</accession>
<evidence type="ECO:0000313" key="8">
    <source>
        <dbReference type="EMBL" id="MFC7318469.1"/>
    </source>
</evidence>
<reference evidence="8 9" key="1">
    <citation type="journal article" date="2019" name="Int. J. Syst. Evol. Microbiol.">
        <title>The Global Catalogue of Microorganisms (GCM) 10K type strain sequencing project: providing services to taxonomists for standard genome sequencing and annotation.</title>
        <authorList>
            <consortium name="The Broad Institute Genomics Platform"/>
            <consortium name="The Broad Institute Genome Sequencing Center for Infectious Disease"/>
            <person name="Wu L."/>
            <person name="Ma J."/>
        </authorList>
    </citation>
    <scope>NUCLEOTIDE SEQUENCE [LARGE SCALE GENOMIC DNA]</scope>
    <source>
        <strain evidence="8 9">PSR21</strain>
    </source>
</reference>
<evidence type="ECO:0000256" key="2">
    <source>
        <dbReference type="ARBA" id="ARBA00022679"/>
    </source>
</evidence>
<dbReference type="GeneID" id="79317351"/>
<evidence type="ECO:0000256" key="5">
    <source>
        <dbReference type="ARBA" id="ARBA00023315"/>
    </source>
</evidence>
<dbReference type="GO" id="GO:0071555">
    <property type="term" value="P:cell wall organization"/>
    <property type="evidence" value="ECO:0007669"/>
    <property type="project" value="UniProtKB-KW"/>
</dbReference>
<dbReference type="Gene3D" id="3.40.630.30">
    <property type="match status" value="1"/>
</dbReference>
<dbReference type="RefSeq" id="WP_276306689.1">
    <property type="nucleotide sequence ID" value="NZ_CP119993.1"/>
</dbReference>
<dbReference type="InterPro" id="IPR016181">
    <property type="entry name" value="Acyl_CoA_acyltransferase"/>
</dbReference>
<evidence type="ECO:0000256" key="1">
    <source>
        <dbReference type="ARBA" id="ARBA00009943"/>
    </source>
</evidence>
<feature type="domain" description="BioF2-like acetyltransferase" evidence="7">
    <location>
        <begin position="171"/>
        <end position="309"/>
    </location>
</feature>
<dbReference type="PANTHER" id="PTHR36174:SF1">
    <property type="entry name" value="LIPID II:GLYCINE GLYCYLTRANSFERASE"/>
    <property type="match status" value="1"/>
</dbReference>
<dbReference type="Pfam" id="PF13480">
    <property type="entry name" value="Acetyltransf_6"/>
    <property type="match status" value="1"/>
</dbReference>
<proteinExistence type="inferred from homology"/>
<keyword evidence="6" id="KW-0961">Cell wall biogenesis/degradation</keyword>
<evidence type="ECO:0000256" key="3">
    <source>
        <dbReference type="ARBA" id="ARBA00022960"/>
    </source>
</evidence>
<comment type="caution">
    <text evidence="8">The sequence shown here is derived from an EMBL/GenBank/DDBJ whole genome shotgun (WGS) entry which is preliminary data.</text>
</comment>
<organism evidence="8 9">
    <name type="scientific">Halomarina halobia</name>
    <dbReference type="NCBI Taxonomy" id="3033386"/>
    <lineage>
        <taxon>Archaea</taxon>
        <taxon>Methanobacteriati</taxon>
        <taxon>Methanobacteriota</taxon>
        <taxon>Stenosarchaea group</taxon>
        <taxon>Halobacteria</taxon>
        <taxon>Halobacteriales</taxon>
        <taxon>Natronomonadaceae</taxon>
        <taxon>Halomarina</taxon>
    </lineage>
</organism>
<name>A0ABD6ACZ9_9EURY</name>
<gene>
    <name evidence="8" type="ORF">ACFQPE_16945</name>
</gene>
<sequence length="354" mass="41214">MSDLDVTTYSSIEALNENQWNNLVEQSNQGTVFQRYEWLEIVERTFDHRPQHVVVSKKDNPVAILPVFVRDFDAPIDAATTVTETLGLKEAVSTRPGYGGPIVLSNESECLDLLLDELEATCGRNVLYHLIRTNDLNYLRYGKHLQKRGYEPITLNCRFVIDLEQSWEEIRSNMDKERRKALRDAHENEYRVESTPLGEADLDRTYDAYVRNMDRIDGFVFPRPFFDLLTERMGDRLQVFTAVVDGIEVGRYVHFLDDERSAVHHYFTAIPDESKFKYYPSELLHEHAIKWAKSQGYAHYDFGGTGTDYTDSVFRFKQKYGGDLVPTLQWQKGLSKPGWNLYKFGRSMFVRRAY</sequence>
<protein>
    <submittedName>
        <fullName evidence="8">Lipid II:glycine glycyltransferase FemX</fullName>
    </submittedName>
</protein>
<evidence type="ECO:0000256" key="4">
    <source>
        <dbReference type="ARBA" id="ARBA00022984"/>
    </source>
</evidence>
<evidence type="ECO:0000256" key="6">
    <source>
        <dbReference type="ARBA" id="ARBA00023316"/>
    </source>
</evidence>
<dbReference type="AlphaFoldDB" id="A0ABD6ACZ9"/>
<dbReference type="GO" id="GO:0008360">
    <property type="term" value="P:regulation of cell shape"/>
    <property type="evidence" value="ECO:0007669"/>
    <property type="project" value="UniProtKB-KW"/>
</dbReference>
<dbReference type="Proteomes" id="UP001596547">
    <property type="component" value="Unassembled WGS sequence"/>
</dbReference>
<dbReference type="InterPro" id="IPR038740">
    <property type="entry name" value="BioF2-like_GNAT_dom"/>
</dbReference>
<comment type="similarity">
    <text evidence="1">Belongs to the FemABX family.</text>
</comment>
<dbReference type="InterPro" id="IPR050644">
    <property type="entry name" value="PG_Glycine_Bridge_Synth"/>
</dbReference>
<dbReference type="InterPro" id="IPR003447">
    <property type="entry name" value="FEMABX"/>
</dbReference>
<keyword evidence="9" id="KW-1185">Reference proteome</keyword>
<dbReference type="SUPFAM" id="SSF55729">
    <property type="entry name" value="Acyl-CoA N-acyltransferases (Nat)"/>
    <property type="match status" value="2"/>
</dbReference>
<dbReference type="PANTHER" id="PTHR36174">
    <property type="entry name" value="LIPID II:GLYCINE GLYCYLTRANSFERASE"/>
    <property type="match status" value="1"/>
</dbReference>
<dbReference type="EMBL" id="JBHTBF010000003">
    <property type="protein sequence ID" value="MFC7318469.1"/>
    <property type="molecule type" value="Genomic_DNA"/>
</dbReference>
<keyword evidence="3" id="KW-0133">Cell shape</keyword>